<dbReference type="PROSITE" id="PS51194">
    <property type="entry name" value="HELICASE_CTER"/>
    <property type="match status" value="1"/>
</dbReference>
<dbReference type="Gene3D" id="3.40.50.300">
    <property type="entry name" value="P-loop containing nucleotide triphosphate hydrolases"/>
    <property type="match status" value="1"/>
</dbReference>
<dbReference type="RefSeq" id="WP_195867431.1">
    <property type="nucleotide sequence ID" value="NZ_JADPKZ010000037.1"/>
</dbReference>
<dbReference type="PROSITE" id="PS51192">
    <property type="entry name" value="HELICASE_ATP_BIND_1"/>
    <property type="match status" value="1"/>
</dbReference>
<keyword evidence="2" id="KW-0378">Hydrolase</keyword>
<keyword evidence="1" id="KW-0547">Nucleotide-binding</keyword>
<evidence type="ECO:0000313" key="8">
    <source>
        <dbReference type="EMBL" id="MBF8377525.1"/>
    </source>
</evidence>
<dbReference type="SUPFAM" id="SSF52540">
    <property type="entry name" value="P-loop containing nucleoside triphosphate hydrolases"/>
    <property type="match status" value="2"/>
</dbReference>
<dbReference type="PANTHER" id="PTHR45766:SF6">
    <property type="entry name" value="SWI_SNF-RELATED MATRIX-ASSOCIATED ACTIN-DEPENDENT REGULATOR OF CHROMATIN SUBFAMILY A-LIKE PROTEIN 1"/>
    <property type="match status" value="1"/>
</dbReference>
<organism evidence="8 9">
    <name type="scientific">Alicyclobacillus mali</name>
    <name type="common">ex Roth et al. 2021</name>
    <dbReference type="NCBI Taxonomy" id="1123961"/>
    <lineage>
        <taxon>Bacteria</taxon>
        <taxon>Bacillati</taxon>
        <taxon>Bacillota</taxon>
        <taxon>Bacilli</taxon>
        <taxon>Bacillales</taxon>
        <taxon>Alicyclobacillaceae</taxon>
        <taxon>Alicyclobacillus</taxon>
    </lineage>
</organism>
<dbReference type="SMART" id="SM00487">
    <property type="entry name" value="DEXDc"/>
    <property type="match status" value="1"/>
</dbReference>
<reference evidence="8 9" key="1">
    <citation type="submission" date="2020-11" db="EMBL/GenBank/DDBJ databases">
        <title>Genomic insight of Alicyclobacillus mali FL 18 reveals a new arsenic-resistant strain, with potential in environmental biotechnology.</title>
        <authorList>
            <person name="Fiorentino G."/>
            <person name="Gallo G."/>
            <person name="Aulitto M."/>
        </authorList>
    </citation>
    <scope>NUCLEOTIDE SEQUENCE [LARGE SCALE GENOMIC DNA]</scope>
    <source>
        <strain evidence="8 9">FL 18</strain>
    </source>
</reference>
<name>A0ABS0F2J8_9BACL</name>
<feature type="domain" description="Helicase C-terminal" evidence="7">
    <location>
        <begin position="417"/>
        <end position="582"/>
    </location>
</feature>
<evidence type="ECO:0000256" key="4">
    <source>
        <dbReference type="ARBA" id="ARBA00022840"/>
    </source>
</evidence>
<evidence type="ECO:0000313" key="9">
    <source>
        <dbReference type="Proteomes" id="UP000642910"/>
    </source>
</evidence>
<evidence type="ECO:0000256" key="5">
    <source>
        <dbReference type="SAM" id="Coils"/>
    </source>
</evidence>
<comment type="caution">
    <text evidence="8">The sequence shown here is derived from an EMBL/GenBank/DDBJ whole genome shotgun (WGS) entry which is preliminary data.</text>
</comment>
<keyword evidence="4" id="KW-0067">ATP-binding</keyword>
<dbReference type="InterPro" id="IPR014001">
    <property type="entry name" value="Helicase_ATP-bd"/>
</dbReference>
<dbReference type="Gene3D" id="3.40.50.10810">
    <property type="entry name" value="Tandem AAA-ATPase domain"/>
    <property type="match status" value="1"/>
</dbReference>
<keyword evidence="3 8" id="KW-0347">Helicase</keyword>
<gene>
    <name evidence="8" type="ORF">IW967_06565</name>
</gene>
<keyword evidence="5" id="KW-0175">Coiled coil</keyword>
<dbReference type="PANTHER" id="PTHR45766">
    <property type="entry name" value="DNA ANNEALING HELICASE AND ENDONUCLEASE ZRANB3 FAMILY MEMBER"/>
    <property type="match status" value="1"/>
</dbReference>
<dbReference type="InterPro" id="IPR027417">
    <property type="entry name" value="P-loop_NTPase"/>
</dbReference>
<dbReference type="Pfam" id="PF00271">
    <property type="entry name" value="Helicase_C"/>
    <property type="match status" value="1"/>
</dbReference>
<dbReference type="EMBL" id="JADPKZ010000037">
    <property type="protein sequence ID" value="MBF8377525.1"/>
    <property type="molecule type" value="Genomic_DNA"/>
</dbReference>
<dbReference type="InterPro" id="IPR000330">
    <property type="entry name" value="SNF2_N"/>
</dbReference>
<proteinExistence type="predicted"/>
<feature type="domain" description="Helicase ATP-binding" evidence="6">
    <location>
        <begin position="114"/>
        <end position="283"/>
    </location>
</feature>
<dbReference type="CDD" id="cd18011">
    <property type="entry name" value="DEXDc_RapA"/>
    <property type="match status" value="1"/>
</dbReference>
<protein>
    <submittedName>
        <fullName evidence="8">DEAD/DEAH box helicase</fullName>
    </submittedName>
</protein>
<dbReference type="Proteomes" id="UP000642910">
    <property type="component" value="Unassembled WGS sequence"/>
</dbReference>
<dbReference type="InterPro" id="IPR049730">
    <property type="entry name" value="SNF2/RAD54-like_C"/>
</dbReference>
<dbReference type="SMART" id="SM00490">
    <property type="entry name" value="HELICc"/>
    <property type="match status" value="1"/>
</dbReference>
<evidence type="ECO:0000256" key="2">
    <source>
        <dbReference type="ARBA" id="ARBA00022801"/>
    </source>
</evidence>
<dbReference type="Pfam" id="PF00176">
    <property type="entry name" value="SNF2-rel_dom"/>
    <property type="match status" value="1"/>
</dbReference>
<evidence type="ECO:0000259" key="7">
    <source>
        <dbReference type="PROSITE" id="PS51194"/>
    </source>
</evidence>
<dbReference type="InterPro" id="IPR057342">
    <property type="entry name" value="DEXDc_RapA"/>
</dbReference>
<keyword evidence="9" id="KW-1185">Reference proteome</keyword>
<evidence type="ECO:0000259" key="6">
    <source>
        <dbReference type="PROSITE" id="PS51192"/>
    </source>
</evidence>
<evidence type="ECO:0000256" key="3">
    <source>
        <dbReference type="ARBA" id="ARBA00022806"/>
    </source>
</evidence>
<dbReference type="InterPro" id="IPR001650">
    <property type="entry name" value="Helicase_C-like"/>
</dbReference>
<sequence length="985" mass="112536">MSFPVGARVRIRSEEWLVRGVRPLRQLGHYALQVVGLSETVRDYEATFLTNIDQPTLIDPAAVRFVQDDSPEYRRSRLFLHALMSRTPWVGEQITIRGRVAMEDNEYQFVPAQKALSQPRPRILIADGVGLGKTIEAGILMAELIRRGRGARILVVTTRAMLEQVQKELWTRFSIPLMRLDSYGIERIRREIPVNKNPFYHYDRVILSMDTLKSERYRAFIEQCRWDIVWIDECHNVANTGTDRNRLAEKLAQTTHALILTSATPHNGNPESFAALIRMLDPTAAPDAKKLTREDIDHLVVRRFKTDVMQQAVFPKVHDETVLCPASDREVEVLRQIRNLMLHVVHGKRGHEDKLFVTTLLKSFLSSPEALVQTASARLRTLEKRKVRGEPVAESDIAQLTALIQAAEVLPLEETAKFQALVRTLREWGWDGSERSPRVVLFSERHETLRRLQDALREEFGVAEEVVPVFTARLSDTEQEDLVRQFNEAHSPVRLLLASDVMSEGVNLHHRCHHLIHFDIPWSFIRLQQRNGRIDRFGQTESPEIRYLVLTTDAEDVRAETRVIEKIAEKMHAIQHTLGDPTAVLHLYTTEAEEEAIENRMAETDGEQPFAFDFDEWLEQAAQWAQWPLTGAADHENTVEPGAVASVAQNGAGNALPSHATDAVAGMLPRHTGTVAVAEARAWGWYDDWLRLAEDLSAELTDQARRFRQQYGFDDPDRRREEIRVYPAESRVVIRGVEELQYRLRNLPPEARQEKEMRLTTDPRRVLRAIQTATDEGGWLKEHLLWDIHPVAEWMLDRALSLFGPEEAPAIYLPFLPEDRRYYLIQMVSVTRSGHPALAEWYVAEAHKDLSAVNVRLWEGSGDPLLAQPWVNPQRDPEVGRDLDVGMVLAAAQKVARERLTSARRELEARVSAARARVQASLEQALAATQLHLDVDDGLAAARQARAAHQREKLRQRYQAVLDDLDRMLEFEPPVLRICARLERG</sequence>
<feature type="coiled-coil region" evidence="5">
    <location>
        <begin position="890"/>
        <end position="924"/>
    </location>
</feature>
<accession>A0ABS0F2J8</accession>
<dbReference type="GO" id="GO:0004386">
    <property type="term" value="F:helicase activity"/>
    <property type="evidence" value="ECO:0007669"/>
    <property type="project" value="UniProtKB-KW"/>
</dbReference>
<dbReference type="InterPro" id="IPR038718">
    <property type="entry name" value="SNF2-like_sf"/>
</dbReference>
<dbReference type="CDD" id="cd18793">
    <property type="entry name" value="SF2_C_SNF"/>
    <property type="match status" value="1"/>
</dbReference>
<evidence type="ECO:0000256" key="1">
    <source>
        <dbReference type="ARBA" id="ARBA00022741"/>
    </source>
</evidence>